<dbReference type="Pfam" id="PF03020">
    <property type="entry name" value="LEM"/>
    <property type="match status" value="1"/>
</dbReference>
<accession>A0A9Q0XCD1</accession>
<keyword evidence="10" id="KW-0040">ANK repeat</keyword>
<keyword evidence="5" id="KW-0812">Transmembrane</keyword>
<dbReference type="Proteomes" id="UP001142489">
    <property type="component" value="Unassembled WGS sequence"/>
</dbReference>
<evidence type="ECO:0000256" key="7">
    <source>
        <dbReference type="ARBA" id="ARBA00022824"/>
    </source>
</evidence>
<dbReference type="EMBL" id="JAPFRF010000016">
    <property type="protein sequence ID" value="KAJ7309699.1"/>
    <property type="molecule type" value="Genomic_DNA"/>
</dbReference>
<dbReference type="GO" id="GO:0031468">
    <property type="term" value="P:nuclear membrane reassembly"/>
    <property type="evidence" value="ECO:0007669"/>
    <property type="project" value="UniProtKB-ARBA"/>
</dbReference>
<dbReference type="Pfam" id="PF00023">
    <property type="entry name" value="Ank"/>
    <property type="match status" value="1"/>
</dbReference>
<comment type="function">
    <text evidence="13">Involved in mitotic nuclear envelope reassembly by promoting dephosphorylation of BAF/BANF1 during mitotic exit. Coordinates the control of BAF/BANF1 dephosphorylation by inhibiting VRK1 kinase and promoting dephosphorylation of BAF/BANF1 by protein phosphatase 2A (PP2A), thereby facilitating nuclear envelope assembly. May regulate nuclear localization of VRK1 in non-dividing cells. It is unclear whether it acts as a real PP2A regulatory subunit or whether it is involved in recruitment of the PP2A complex. Involved in brain development.</text>
</comment>
<dbReference type="PROSITE" id="PS50954">
    <property type="entry name" value="LEM"/>
    <property type="match status" value="1"/>
</dbReference>
<evidence type="ECO:0000256" key="10">
    <source>
        <dbReference type="ARBA" id="ARBA00023043"/>
    </source>
</evidence>
<comment type="similarity">
    <text evidence="2">Belongs to the ANKLE2 family.</text>
</comment>
<keyword evidence="7" id="KW-0256">Endoplasmic reticulum</keyword>
<evidence type="ECO:0000256" key="16">
    <source>
        <dbReference type="ARBA" id="ARBA00081980"/>
    </source>
</evidence>
<feature type="region of interest" description="Disordered" evidence="17">
    <location>
        <begin position="63"/>
        <end position="111"/>
    </location>
</feature>
<dbReference type="InterPro" id="IPR035006">
    <property type="entry name" value="LEM_ANKL2"/>
</dbReference>
<keyword evidence="8" id="KW-0735">Signal-anchor</keyword>
<evidence type="ECO:0000256" key="2">
    <source>
        <dbReference type="ARBA" id="ARBA00007597"/>
    </source>
</evidence>
<evidence type="ECO:0000256" key="4">
    <source>
        <dbReference type="ARBA" id="ARBA00022618"/>
    </source>
</evidence>
<dbReference type="SUPFAM" id="SSF48403">
    <property type="entry name" value="Ankyrin repeat"/>
    <property type="match status" value="1"/>
</dbReference>
<dbReference type="InterPro" id="IPR002110">
    <property type="entry name" value="Ankyrin_rpt"/>
</dbReference>
<name>A0A9Q0XCD1_9SAUR</name>
<keyword evidence="6" id="KW-0498">Mitosis</keyword>
<evidence type="ECO:0000256" key="15">
    <source>
        <dbReference type="ARBA" id="ARBA00074558"/>
    </source>
</evidence>
<comment type="caution">
    <text evidence="19">The sequence shown here is derived from an EMBL/GenBank/DDBJ whole genome shotgun (WGS) entry which is preliminary data.</text>
</comment>
<protein>
    <recommendedName>
        <fullName evidence="15">Ankyrin repeat and LEM domain-containing protein 2</fullName>
    </recommendedName>
    <alternativeName>
        <fullName evidence="16">LEM domain-containing protein 4</fullName>
    </alternativeName>
</protein>
<evidence type="ECO:0000313" key="20">
    <source>
        <dbReference type="Proteomes" id="UP001142489"/>
    </source>
</evidence>
<keyword evidence="20" id="KW-1185">Reference proteome</keyword>
<evidence type="ECO:0000256" key="1">
    <source>
        <dbReference type="ARBA" id="ARBA00004643"/>
    </source>
</evidence>
<sequence>MNGILMKYWIVTMENILSRLKQLTPDELREEIVKAGQKCGPITLTTRSILEKRLAQSLLEQQGGLETESPVSNGDPGVDAGCSGTQNPQKDQNGHANLTEDGDFGYNIGLNPPEEEALLHKTEVDSRTSSHTPSKEPLLYYGVCPVYDDILARNESVHVYEDKKEALQAVKMIKGSRFKAFSNREDAEKFAKGICDYFPSPNKSSLSLSPVKVGSGFNRDGLCSPEMESVSKERANSYKSPRTQDLNAKLRKAVEKGDETAFLELIWSNPRYLIGSGDNPTIVQEGCRYNVMHVAAKENQPGICRLLLDTLENPEFMRLMYPDDDHIMLQKRIRYIVDLYLNTPDKVGFDTPLHFACKFGNPDVVGVLASHPDIVKTPRNKYNQTPADVVCERSKNKSADLKEKIREYLEGQCYVPLFRAEDNASPPVIGPPWSPIRQRRVHRVLY</sequence>
<comment type="subunit">
    <text evidence="14">Interacts with BAF/BANF1. Interacts with protein phosphatase 2A (PP2A) components PPP2C (PPP2CA or PPP2CB) and PPP2R1A.</text>
</comment>
<dbReference type="Pfam" id="PF01693">
    <property type="entry name" value="Cauli_VI"/>
    <property type="match status" value="1"/>
</dbReference>
<feature type="compositionally biased region" description="Polar residues" evidence="17">
    <location>
        <begin position="83"/>
        <end position="96"/>
    </location>
</feature>
<dbReference type="InterPro" id="IPR011320">
    <property type="entry name" value="RNase_H1_N"/>
</dbReference>
<evidence type="ECO:0000256" key="14">
    <source>
        <dbReference type="ARBA" id="ARBA00063367"/>
    </source>
</evidence>
<gene>
    <name evidence="19" type="ORF">JRQ81_007759</name>
</gene>
<proteinExistence type="inferred from homology"/>
<evidence type="ECO:0000256" key="8">
    <source>
        <dbReference type="ARBA" id="ARBA00022968"/>
    </source>
</evidence>
<dbReference type="InterPro" id="IPR036770">
    <property type="entry name" value="Ankyrin_rpt-contain_sf"/>
</dbReference>
<dbReference type="AlphaFoldDB" id="A0A9Q0XCD1"/>
<dbReference type="OrthoDB" id="7446186at2759"/>
<evidence type="ECO:0000256" key="5">
    <source>
        <dbReference type="ARBA" id="ARBA00022692"/>
    </source>
</evidence>
<evidence type="ECO:0000313" key="19">
    <source>
        <dbReference type="EMBL" id="KAJ7309699.1"/>
    </source>
</evidence>
<evidence type="ECO:0000256" key="12">
    <source>
        <dbReference type="ARBA" id="ARBA00023306"/>
    </source>
</evidence>
<dbReference type="GO" id="GO:0005789">
    <property type="term" value="C:endoplasmic reticulum membrane"/>
    <property type="evidence" value="ECO:0007669"/>
    <property type="project" value="UniProtKB-SubCell"/>
</dbReference>
<feature type="domain" description="LEM" evidence="18">
    <location>
        <begin position="17"/>
        <end position="61"/>
    </location>
</feature>
<reference evidence="19" key="1">
    <citation type="journal article" date="2023" name="DNA Res.">
        <title>Chromosome-level genome assembly of Phrynocephalus forsythii using third-generation DNA sequencing and Hi-C analysis.</title>
        <authorList>
            <person name="Qi Y."/>
            <person name="Zhao W."/>
            <person name="Zhao Y."/>
            <person name="Niu C."/>
            <person name="Cao S."/>
            <person name="Zhang Y."/>
        </authorList>
    </citation>
    <scope>NUCLEOTIDE SEQUENCE</scope>
    <source>
        <tissue evidence="19">Muscle</tissue>
    </source>
</reference>
<dbReference type="Gene3D" id="1.10.720.40">
    <property type="match status" value="1"/>
</dbReference>
<evidence type="ECO:0000256" key="6">
    <source>
        <dbReference type="ARBA" id="ARBA00022776"/>
    </source>
</evidence>
<evidence type="ECO:0000259" key="18">
    <source>
        <dbReference type="PROSITE" id="PS50954"/>
    </source>
</evidence>
<evidence type="ECO:0000256" key="17">
    <source>
        <dbReference type="SAM" id="MobiDB-lite"/>
    </source>
</evidence>
<dbReference type="FunFam" id="1.10.720.40:FF:000001">
    <property type="entry name" value="LEM domain containing 2, isoform CRA_a"/>
    <property type="match status" value="1"/>
</dbReference>
<comment type="subcellular location">
    <subcellularLocation>
        <location evidence="1">Endoplasmic reticulum membrane</location>
        <topology evidence="1">Single-pass type III membrane protein</topology>
    </subcellularLocation>
</comment>
<keyword evidence="12" id="KW-0131">Cell cycle</keyword>
<evidence type="ECO:0000256" key="3">
    <source>
        <dbReference type="ARBA" id="ARBA00022553"/>
    </source>
</evidence>
<dbReference type="GO" id="GO:0051301">
    <property type="term" value="P:cell division"/>
    <property type="evidence" value="ECO:0007669"/>
    <property type="project" value="UniProtKB-KW"/>
</dbReference>
<dbReference type="SMART" id="SM00248">
    <property type="entry name" value="ANK"/>
    <property type="match status" value="2"/>
</dbReference>
<keyword evidence="9" id="KW-1133">Transmembrane helix</keyword>
<dbReference type="CDD" id="cd12944">
    <property type="entry name" value="LEM_ANKL2"/>
    <property type="match status" value="1"/>
</dbReference>
<keyword evidence="4" id="KW-0132">Cell division</keyword>
<dbReference type="GO" id="GO:0051721">
    <property type="term" value="F:protein phosphatase 2A binding"/>
    <property type="evidence" value="ECO:0007669"/>
    <property type="project" value="TreeGrafter"/>
</dbReference>
<evidence type="ECO:0000256" key="9">
    <source>
        <dbReference type="ARBA" id="ARBA00022989"/>
    </source>
</evidence>
<keyword evidence="3" id="KW-0597">Phosphoprotein</keyword>
<keyword evidence="11" id="KW-0472">Membrane</keyword>
<dbReference type="PANTHER" id="PTHR12349">
    <property type="entry name" value="ANKYRIN REPEAT AND LEM DOMAIN-CONTAINING PROTEIN 2"/>
    <property type="match status" value="1"/>
</dbReference>
<dbReference type="SUPFAM" id="SSF63451">
    <property type="entry name" value="LEM domain"/>
    <property type="match status" value="1"/>
</dbReference>
<organism evidence="19 20">
    <name type="scientific">Phrynocephalus forsythii</name>
    <dbReference type="NCBI Taxonomy" id="171643"/>
    <lineage>
        <taxon>Eukaryota</taxon>
        <taxon>Metazoa</taxon>
        <taxon>Chordata</taxon>
        <taxon>Craniata</taxon>
        <taxon>Vertebrata</taxon>
        <taxon>Euteleostomi</taxon>
        <taxon>Lepidosauria</taxon>
        <taxon>Squamata</taxon>
        <taxon>Bifurcata</taxon>
        <taxon>Unidentata</taxon>
        <taxon>Episquamata</taxon>
        <taxon>Toxicofera</taxon>
        <taxon>Iguania</taxon>
        <taxon>Acrodonta</taxon>
        <taxon>Agamidae</taxon>
        <taxon>Agaminae</taxon>
        <taxon>Phrynocephalus</taxon>
    </lineage>
</organism>
<dbReference type="GO" id="GO:0007399">
    <property type="term" value="P:nervous system development"/>
    <property type="evidence" value="ECO:0007669"/>
    <property type="project" value="UniProtKB-ARBA"/>
</dbReference>
<dbReference type="SMART" id="SM00540">
    <property type="entry name" value="LEM"/>
    <property type="match status" value="1"/>
</dbReference>
<dbReference type="FunFam" id="1.25.40.20:FF:000072">
    <property type="entry name" value="Ankyrin repeat and LEM domain containing 2"/>
    <property type="match status" value="1"/>
</dbReference>
<evidence type="ECO:0000256" key="13">
    <source>
        <dbReference type="ARBA" id="ARBA00056222"/>
    </source>
</evidence>
<dbReference type="InterPro" id="IPR011015">
    <property type="entry name" value="LEM/LEM-like_dom_sf"/>
</dbReference>
<evidence type="ECO:0000256" key="11">
    <source>
        <dbReference type="ARBA" id="ARBA00023136"/>
    </source>
</evidence>
<dbReference type="Gene3D" id="1.25.40.20">
    <property type="entry name" value="Ankyrin repeat-containing domain"/>
    <property type="match status" value="1"/>
</dbReference>
<dbReference type="InterPro" id="IPR003887">
    <property type="entry name" value="LEM_dom"/>
</dbReference>
<dbReference type="PANTHER" id="PTHR12349:SF4">
    <property type="entry name" value="ANKYRIN REPEAT AND LEM DOMAIN-CONTAINING PROTEIN 2"/>
    <property type="match status" value="1"/>
</dbReference>